<dbReference type="AlphaFoldDB" id="A0A250XE35"/>
<dbReference type="SMART" id="SM00775">
    <property type="entry name" value="LNS2"/>
    <property type="match status" value="1"/>
</dbReference>
<dbReference type="InterPro" id="IPR031315">
    <property type="entry name" value="LNS2/PITP"/>
</dbReference>
<accession>A0A250XE35</accession>
<dbReference type="Pfam" id="PF08235">
    <property type="entry name" value="LNS2"/>
    <property type="match status" value="1"/>
</dbReference>
<reference evidence="4 5" key="1">
    <citation type="submission" date="2017-08" db="EMBL/GenBank/DDBJ databases">
        <title>Acidophilic green algal genome provides insights into adaptation to an acidic environment.</title>
        <authorList>
            <person name="Hirooka S."/>
            <person name="Hirose Y."/>
            <person name="Kanesaki Y."/>
            <person name="Higuchi S."/>
            <person name="Fujiwara T."/>
            <person name="Onuma R."/>
            <person name="Era A."/>
            <person name="Ohbayashi R."/>
            <person name="Uzuka A."/>
            <person name="Nozaki H."/>
            <person name="Yoshikawa H."/>
            <person name="Miyagishima S.Y."/>
        </authorList>
    </citation>
    <scope>NUCLEOTIDE SEQUENCE [LARGE SCALE GENOMIC DNA]</scope>
    <source>
        <strain evidence="4 5">NIES-2499</strain>
    </source>
</reference>
<feature type="compositionally biased region" description="Polar residues" evidence="2">
    <location>
        <begin position="680"/>
        <end position="694"/>
    </location>
</feature>
<dbReference type="OrthoDB" id="4567at2759"/>
<evidence type="ECO:0000313" key="4">
    <source>
        <dbReference type="EMBL" id="GAX81334.1"/>
    </source>
</evidence>
<organism evidence="4 5">
    <name type="scientific">Chlamydomonas eustigma</name>
    <dbReference type="NCBI Taxonomy" id="1157962"/>
    <lineage>
        <taxon>Eukaryota</taxon>
        <taxon>Viridiplantae</taxon>
        <taxon>Chlorophyta</taxon>
        <taxon>core chlorophytes</taxon>
        <taxon>Chlorophyceae</taxon>
        <taxon>CS clade</taxon>
        <taxon>Chlamydomonadales</taxon>
        <taxon>Chlamydomonadaceae</taxon>
        <taxon>Chlamydomonas</taxon>
    </lineage>
</organism>
<name>A0A250XE35_9CHLO</name>
<dbReference type="GO" id="GO:0008195">
    <property type="term" value="F:phosphatidate phosphatase activity"/>
    <property type="evidence" value="ECO:0007669"/>
    <property type="project" value="TreeGrafter"/>
</dbReference>
<comment type="similarity">
    <text evidence="1">Belongs to the lipin family.</text>
</comment>
<evidence type="ECO:0000256" key="1">
    <source>
        <dbReference type="ARBA" id="ARBA00005476"/>
    </source>
</evidence>
<dbReference type="Pfam" id="PF04571">
    <property type="entry name" value="Lipin_N"/>
    <property type="match status" value="1"/>
</dbReference>
<dbReference type="STRING" id="1157962.A0A250XE35"/>
<dbReference type="InterPro" id="IPR013209">
    <property type="entry name" value="LNS2"/>
</dbReference>
<evidence type="ECO:0000313" key="5">
    <source>
        <dbReference type="Proteomes" id="UP000232323"/>
    </source>
</evidence>
<dbReference type="Proteomes" id="UP000232323">
    <property type="component" value="Unassembled WGS sequence"/>
</dbReference>
<dbReference type="PANTHER" id="PTHR12181">
    <property type="entry name" value="LIPIN"/>
    <property type="match status" value="1"/>
</dbReference>
<evidence type="ECO:0000256" key="2">
    <source>
        <dbReference type="SAM" id="MobiDB-lite"/>
    </source>
</evidence>
<feature type="region of interest" description="Disordered" evidence="2">
    <location>
        <begin position="955"/>
        <end position="980"/>
    </location>
</feature>
<comment type="caution">
    <text evidence="4">The sequence shown here is derived from an EMBL/GenBank/DDBJ whole genome shotgun (WGS) entry which is preliminary data.</text>
</comment>
<gene>
    <name evidence="4" type="ORF">CEUSTIGMA_g8765.t1</name>
</gene>
<feature type="region of interest" description="Disordered" evidence="2">
    <location>
        <begin position="1029"/>
        <end position="1061"/>
    </location>
</feature>
<dbReference type="EMBL" id="BEGY01000064">
    <property type="protein sequence ID" value="GAX81334.1"/>
    <property type="molecule type" value="Genomic_DNA"/>
</dbReference>
<proteinExistence type="inferred from homology"/>
<keyword evidence="5" id="KW-1185">Reference proteome</keyword>
<protein>
    <recommendedName>
        <fullName evidence="3">LNS2/PITP domain-containing protein</fullName>
    </recommendedName>
</protein>
<feature type="region of interest" description="Disordered" evidence="2">
    <location>
        <begin position="603"/>
        <end position="694"/>
    </location>
</feature>
<sequence length="1078" mass="115292">MMSDAKIPSSMPQRERTRDKIAGALKSSVVFGGSAILSAANAITPHLAGAVDIMVVEQPDGTLKSTPFFVRFGKYSSIRNKERAVKLYVNDELVDFRMHLGSYGHAYLLEPVSDNAPASAGESDPSSSLILGVEVGSMREMGADEEVLLAGMMSPTTEYESSGDEGDEGKQRYARKRNILPGLPDTALGSSPPGSGAKMAGLCEQVTQRLVTAHADVQHVLGSSCESHRSFTSGSGGLQLSTAPVEPSPASCGQLGSYWTGGELRVSSGWSYTSLQAPNLPTQLGFPENAVIAPTASTHSDTVVIVPPSDQVLESVPMSMVHNRGSGIICAPPECERTIERVIPLGVSPTESSSRLYEVGAGIFGPVVGPSSGHGCNASEGLREAEIHSRFASSSSIAFPTASVAWQQSSHTQDGNLQDFQFLQGMDIVCQPRLENQEPSLAGVVNLADAAAVAAGSAFGTAADAAISAVLQGVELSHCGAELSPDVDVVKAHRIFDQLLIRPEDFANHGRELLASLNLMVRVGGNIFPWYAAAPMVVGGLLYGCRWDHLVTPGAPRWGPLPGSQPGAWGPLTPSTEADMRAVEKQKVSGGWSIWPFGSRKERLEEDKLQNQVSEPGGSHSESVRYKRQSAPGPSMPFSGGAFRRSSSPLVSPKHMNKEAAIQTRTVPPASATSAASLEGPSSTSDAGLLQSKDSAYNSNTLKRRKALTPSPEQLASLNLKPGRNRVTYRISNSAELSAYIYLLKWNSKIVISDVDGTITKSDVLGHLLPAMGLDWSQAGISQLFTNVAAHGYQMMYLSSRSIGQANITREYLNTIVQGEHRMPLGPVIISPDGILPSLYREMILRRPHEFKIATLQDIRSLFPLDWNPFYAGFGNRDTDEISYKTVGVPTGRIFIINPKGELHQASVSIQSSALSSLKAINELVGNIFPPLPLDLRMGSPRGVRRVNTVSRCNDAGGCSEDHEREEGLEMQGDEPGPAPSISMASGIIPLDEQYNDLAYWKVDAAPDAAAALMERYLSRESLFVIDKRDSKQGDMSSGESCEQRRDGGVAPGKGGIISQTMGRTSSDFITSYNPFVL</sequence>
<dbReference type="InterPro" id="IPR036412">
    <property type="entry name" value="HAD-like_sf"/>
</dbReference>
<dbReference type="InterPro" id="IPR026058">
    <property type="entry name" value="LIPIN"/>
</dbReference>
<evidence type="ECO:0000259" key="3">
    <source>
        <dbReference type="SMART" id="SM00775"/>
    </source>
</evidence>
<dbReference type="InterPro" id="IPR007651">
    <property type="entry name" value="Lipin_N"/>
</dbReference>
<dbReference type="PANTHER" id="PTHR12181:SF12">
    <property type="entry name" value="PHOSPHATIDATE PHOSPHATASE"/>
    <property type="match status" value="1"/>
</dbReference>
<feature type="domain" description="LNS2/PITP" evidence="3">
    <location>
        <begin position="750"/>
        <end position="906"/>
    </location>
</feature>
<dbReference type="SUPFAM" id="SSF56784">
    <property type="entry name" value="HAD-like"/>
    <property type="match status" value="1"/>
</dbReference>